<evidence type="ECO:0000256" key="1">
    <source>
        <dbReference type="SAM" id="SignalP"/>
    </source>
</evidence>
<dbReference type="AlphaFoldDB" id="A0A6P3Y6J5"/>
<evidence type="ECO:0000313" key="2">
    <source>
        <dbReference type="Proteomes" id="UP000515204"/>
    </source>
</evidence>
<dbReference type="KEGG" id="dqu:106750258"/>
<keyword evidence="2" id="KW-1185">Reference proteome</keyword>
<gene>
    <name evidence="3" type="primary">LOC106750258</name>
</gene>
<feature type="chain" id="PRO_5028280086" evidence="1">
    <location>
        <begin position="20"/>
        <end position="225"/>
    </location>
</feature>
<keyword evidence="1" id="KW-0732">Signal</keyword>
<accession>A0A6P3Y6J5</accession>
<name>A0A6P3Y6J5_DINQU</name>
<proteinExistence type="predicted"/>
<dbReference type="GeneID" id="106750258"/>
<dbReference type="RefSeq" id="XP_014485948.1">
    <property type="nucleotide sequence ID" value="XM_014630462.1"/>
</dbReference>
<evidence type="ECO:0000313" key="3">
    <source>
        <dbReference type="RefSeq" id="XP_014485948.1"/>
    </source>
</evidence>
<dbReference type="OrthoDB" id="6613562at2759"/>
<organism evidence="2 3">
    <name type="scientific">Dinoponera quadriceps</name>
    <name type="common">South American ant</name>
    <dbReference type="NCBI Taxonomy" id="609295"/>
    <lineage>
        <taxon>Eukaryota</taxon>
        <taxon>Metazoa</taxon>
        <taxon>Ecdysozoa</taxon>
        <taxon>Arthropoda</taxon>
        <taxon>Hexapoda</taxon>
        <taxon>Insecta</taxon>
        <taxon>Pterygota</taxon>
        <taxon>Neoptera</taxon>
        <taxon>Endopterygota</taxon>
        <taxon>Hymenoptera</taxon>
        <taxon>Apocrita</taxon>
        <taxon>Aculeata</taxon>
        <taxon>Formicoidea</taxon>
        <taxon>Formicidae</taxon>
        <taxon>Ponerinae</taxon>
        <taxon>Ponerini</taxon>
        <taxon>Dinoponera</taxon>
    </lineage>
</organism>
<protein>
    <submittedName>
        <fullName evidence="3">Uncharacterized protein LOC106750258</fullName>
    </submittedName>
</protein>
<sequence>MFLERVCLISTAVLVAVYAAPRVSRLQEVPKWHFPCGGDLDVEVASWEDLEEETVNSLESLRLQHQLLMSEYLSRDYNYLYESMDFSVKKKQYIPNWLPDEKDVDLVKGLADANPQTIVNHFPKLHTDLQKFAVAFEQLVKDEDDVRKWEALAGTQRYLNSMLCEVESNILSLPSLRLPTRVQRDIMSKNERNVGRDETNRLVRDWGVILKYRDYLHAWRHVFNY</sequence>
<reference evidence="3" key="1">
    <citation type="submission" date="2025-08" db="UniProtKB">
        <authorList>
            <consortium name="RefSeq"/>
        </authorList>
    </citation>
    <scope>IDENTIFICATION</scope>
</reference>
<dbReference type="Proteomes" id="UP000515204">
    <property type="component" value="Unplaced"/>
</dbReference>
<feature type="signal peptide" evidence="1">
    <location>
        <begin position="1"/>
        <end position="19"/>
    </location>
</feature>